<evidence type="ECO:0000256" key="2">
    <source>
        <dbReference type="ARBA" id="ARBA00022963"/>
    </source>
</evidence>
<keyword evidence="3 4" id="KW-0443">Lipid metabolism</keyword>
<dbReference type="PROSITE" id="PS51635">
    <property type="entry name" value="PNPLA"/>
    <property type="match status" value="1"/>
</dbReference>
<dbReference type="InterPro" id="IPR050301">
    <property type="entry name" value="NTE"/>
</dbReference>
<dbReference type="RefSeq" id="WP_122226048.1">
    <property type="nucleotide sequence ID" value="NZ_RDQO01000001.1"/>
</dbReference>
<dbReference type="GO" id="GO:0016042">
    <property type="term" value="P:lipid catabolic process"/>
    <property type="evidence" value="ECO:0007669"/>
    <property type="project" value="UniProtKB-UniRule"/>
</dbReference>
<name>A0A3M6QY26_9BURK</name>
<feature type="short sequence motif" description="DGA/G" evidence="4">
    <location>
        <begin position="231"/>
        <end position="233"/>
    </location>
</feature>
<comment type="caution">
    <text evidence="4">Lacks conserved residue(s) required for the propagation of feature annotation.</text>
</comment>
<dbReference type="EMBL" id="RDQO01000001">
    <property type="protein sequence ID" value="RMX07925.1"/>
    <property type="molecule type" value="Genomic_DNA"/>
</dbReference>
<proteinExistence type="predicted"/>
<evidence type="ECO:0000256" key="3">
    <source>
        <dbReference type="ARBA" id="ARBA00023098"/>
    </source>
</evidence>
<dbReference type="Proteomes" id="UP000278006">
    <property type="component" value="Unassembled WGS sequence"/>
</dbReference>
<dbReference type="AlphaFoldDB" id="A0A3M6QY26"/>
<evidence type="ECO:0000313" key="6">
    <source>
        <dbReference type="EMBL" id="RMX07925.1"/>
    </source>
</evidence>
<keyword evidence="1 4" id="KW-0378">Hydrolase</keyword>
<organism evidence="6 7">
    <name type="scientific">Corticibacter populi</name>
    <dbReference type="NCBI Taxonomy" id="1550736"/>
    <lineage>
        <taxon>Bacteria</taxon>
        <taxon>Pseudomonadati</taxon>
        <taxon>Pseudomonadota</taxon>
        <taxon>Betaproteobacteria</taxon>
        <taxon>Burkholderiales</taxon>
        <taxon>Comamonadaceae</taxon>
        <taxon>Corticibacter</taxon>
    </lineage>
</organism>
<evidence type="ECO:0000256" key="4">
    <source>
        <dbReference type="PROSITE-ProRule" id="PRU01161"/>
    </source>
</evidence>
<feature type="short sequence motif" description="GXSXG" evidence="4">
    <location>
        <begin position="58"/>
        <end position="62"/>
    </location>
</feature>
<feature type="active site" description="Proton acceptor" evidence="4">
    <location>
        <position position="231"/>
    </location>
</feature>
<gene>
    <name evidence="6" type="ORF">D8I35_02025</name>
</gene>
<dbReference type="GO" id="GO:0016787">
    <property type="term" value="F:hydrolase activity"/>
    <property type="evidence" value="ECO:0007669"/>
    <property type="project" value="UniProtKB-UniRule"/>
</dbReference>
<keyword evidence="2 4" id="KW-0442">Lipid degradation</keyword>
<feature type="active site" description="Nucleophile" evidence="4">
    <location>
        <position position="60"/>
    </location>
</feature>
<dbReference type="InterPro" id="IPR016035">
    <property type="entry name" value="Acyl_Trfase/lysoPLipase"/>
</dbReference>
<dbReference type="Gene3D" id="3.40.1090.10">
    <property type="entry name" value="Cytosolic phospholipase A2 catalytic domain"/>
    <property type="match status" value="1"/>
</dbReference>
<evidence type="ECO:0000256" key="1">
    <source>
        <dbReference type="ARBA" id="ARBA00022801"/>
    </source>
</evidence>
<keyword evidence="7" id="KW-1185">Reference proteome</keyword>
<reference evidence="6 7" key="1">
    <citation type="submission" date="2018-10" db="EMBL/GenBank/DDBJ databases">
        <title>Draft genome of Cortibacter populi DSM10536.</title>
        <authorList>
            <person name="Bernier A.-M."/>
            <person name="Bernard K."/>
        </authorList>
    </citation>
    <scope>NUCLEOTIDE SEQUENCE [LARGE SCALE GENOMIC DNA]</scope>
    <source>
        <strain evidence="6 7">DSM 105136</strain>
    </source>
</reference>
<accession>A0A3M6QY26</accession>
<evidence type="ECO:0000313" key="7">
    <source>
        <dbReference type="Proteomes" id="UP000278006"/>
    </source>
</evidence>
<sequence length="407" mass="44195">MPPARPPHPAEHAAHTALVCAGGGARAAYQVGVLKALCALRRQYLRHSRPSPFGILSGTSAGALNIAALASRADHFEQAVARLEQTWRQLHVEQVYRADSWSVIRTGARWLRLLSTGWALARWSRGQPRALLDNTPLHALLQTHISMKRIPRLIARGHLRSVAISASSYTSGRHTTFYESATPLQPWVRSQRQALHARLTHAHLLASASLPFIFPAQAVCMPGGHTEYFGDGAMRQTAPMAPAIHLGAERILVIGVGRSQQIHPALPYGEDAQAPSLAHIAGHALTSIFLDTLSTDIERLERINHTLSLIDPALRQQHSGLRPIDLLVLTPTQNIDHIAAKHLAQLPPSIQALLGALGTGQDARQLGHTALASYLLFEPGFIDALIALGHADAMAKQQALARFMGWV</sequence>
<dbReference type="PANTHER" id="PTHR14226:SF57">
    <property type="entry name" value="BLR7027 PROTEIN"/>
    <property type="match status" value="1"/>
</dbReference>
<evidence type="ECO:0000259" key="5">
    <source>
        <dbReference type="PROSITE" id="PS51635"/>
    </source>
</evidence>
<feature type="domain" description="PNPLA" evidence="5">
    <location>
        <begin position="18"/>
        <end position="244"/>
    </location>
</feature>
<protein>
    <submittedName>
        <fullName evidence="6">Patatin-like phospholipase family protein</fullName>
    </submittedName>
</protein>
<dbReference type="SUPFAM" id="SSF52151">
    <property type="entry name" value="FabD/lysophospholipase-like"/>
    <property type="match status" value="1"/>
</dbReference>
<dbReference type="PANTHER" id="PTHR14226">
    <property type="entry name" value="NEUROPATHY TARGET ESTERASE/SWISS CHEESE D.MELANOGASTER"/>
    <property type="match status" value="1"/>
</dbReference>
<dbReference type="InterPro" id="IPR002641">
    <property type="entry name" value="PNPLA_dom"/>
</dbReference>
<dbReference type="Pfam" id="PF01734">
    <property type="entry name" value="Patatin"/>
    <property type="match status" value="1"/>
</dbReference>
<comment type="caution">
    <text evidence="6">The sequence shown here is derived from an EMBL/GenBank/DDBJ whole genome shotgun (WGS) entry which is preliminary data.</text>
</comment>
<dbReference type="OrthoDB" id="9798773at2"/>